<reference evidence="1" key="4">
    <citation type="submission" date="2019-03" db="UniProtKB">
        <authorList>
            <consortium name="EnsemblPlants"/>
        </authorList>
    </citation>
    <scope>IDENTIFICATION</scope>
</reference>
<sequence length="86" mass="9046">MHNSYVKCGIAVVALFGPGRDILFDGLRAFKQGSPNMNSLVGFGSAAAFAISAVSLLNPELAWNSTFFDEPHAGHASWICTSGTIS</sequence>
<reference evidence="2" key="2">
    <citation type="journal article" date="2017" name="Nat. Plants">
        <title>The Aegilops tauschii genome reveals multiple impacts of transposons.</title>
        <authorList>
            <person name="Zhao G."/>
            <person name="Zou C."/>
            <person name="Li K."/>
            <person name="Wang K."/>
            <person name="Li T."/>
            <person name="Gao L."/>
            <person name="Zhang X."/>
            <person name="Wang H."/>
            <person name="Yang Z."/>
            <person name="Liu X."/>
            <person name="Jiang W."/>
            <person name="Mao L."/>
            <person name="Kong X."/>
            <person name="Jiao Y."/>
            <person name="Jia J."/>
        </authorList>
    </citation>
    <scope>NUCLEOTIDE SEQUENCE [LARGE SCALE GENOMIC DNA]</scope>
    <source>
        <strain evidence="2">cv. AL8/78</strain>
    </source>
</reference>
<reference evidence="1" key="3">
    <citation type="journal article" date="2017" name="Nature">
        <title>Genome sequence of the progenitor of the wheat D genome Aegilops tauschii.</title>
        <authorList>
            <person name="Luo M.C."/>
            <person name="Gu Y.Q."/>
            <person name="Puiu D."/>
            <person name="Wang H."/>
            <person name="Twardziok S.O."/>
            <person name="Deal K.R."/>
            <person name="Huo N."/>
            <person name="Zhu T."/>
            <person name="Wang L."/>
            <person name="Wang Y."/>
            <person name="McGuire P.E."/>
            <person name="Liu S."/>
            <person name="Long H."/>
            <person name="Ramasamy R.K."/>
            <person name="Rodriguez J.C."/>
            <person name="Van S.L."/>
            <person name="Yuan L."/>
            <person name="Wang Z."/>
            <person name="Xia Z."/>
            <person name="Xiao L."/>
            <person name="Anderson O.D."/>
            <person name="Ouyang S."/>
            <person name="Liang Y."/>
            <person name="Zimin A.V."/>
            <person name="Pertea G."/>
            <person name="Qi P."/>
            <person name="Bennetzen J.L."/>
            <person name="Dai X."/>
            <person name="Dawson M.W."/>
            <person name="Muller H.G."/>
            <person name="Kugler K."/>
            <person name="Rivarola-Duarte L."/>
            <person name="Spannagl M."/>
            <person name="Mayer K.F.X."/>
            <person name="Lu F.H."/>
            <person name="Bevan M.W."/>
            <person name="Leroy P."/>
            <person name="Li P."/>
            <person name="You F.M."/>
            <person name="Sun Q."/>
            <person name="Liu Z."/>
            <person name="Lyons E."/>
            <person name="Wicker T."/>
            <person name="Salzberg S.L."/>
            <person name="Devos K.M."/>
            <person name="Dvorak J."/>
        </authorList>
    </citation>
    <scope>NUCLEOTIDE SEQUENCE [LARGE SCALE GENOMIC DNA]</scope>
    <source>
        <strain evidence="1">cv. AL8/78</strain>
    </source>
</reference>
<dbReference type="AlphaFoldDB" id="A0A453IWR4"/>
<organism evidence="1 2">
    <name type="scientific">Aegilops tauschii subsp. strangulata</name>
    <name type="common">Goatgrass</name>
    <dbReference type="NCBI Taxonomy" id="200361"/>
    <lineage>
        <taxon>Eukaryota</taxon>
        <taxon>Viridiplantae</taxon>
        <taxon>Streptophyta</taxon>
        <taxon>Embryophyta</taxon>
        <taxon>Tracheophyta</taxon>
        <taxon>Spermatophyta</taxon>
        <taxon>Magnoliopsida</taxon>
        <taxon>Liliopsida</taxon>
        <taxon>Poales</taxon>
        <taxon>Poaceae</taxon>
        <taxon>BOP clade</taxon>
        <taxon>Pooideae</taxon>
        <taxon>Triticodae</taxon>
        <taxon>Triticeae</taxon>
        <taxon>Triticinae</taxon>
        <taxon>Aegilops</taxon>
    </lineage>
</organism>
<keyword evidence="2" id="KW-1185">Reference proteome</keyword>
<name>A0A453IWR4_AEGTS</name>
<dbReference type="EnsemblPlants" id="AET4Gv20711400.19">
    <property type="protein sequence ID" value="AET4Gv20711400.19"/>
    <property type="gene ID" value="AET4Gv20711400"/>
</dbReference>
<reference evidence="1" key="5">
    <citation type="journal article" date="2021" name="G3 (Bethesda)">
        <title>Aegilops tauschii genome assembly Aet v5.0 features greater sequence contiguity and improved annotation.</title>
        <authorList>
            <person name="Wang L."/>
            <person name="Zhu T."/>
            <person name="Rodriguez J.C."/>
            <person name="Deal K.R."/>
            <person name="Dubcovsky J."/>
            <person name="McGuire P.E."/>
            <person name="Lux T."/>
            <person name="Spannagl M."/>
            <person name="Mayer K.F.X."/>
            <person name="Baldrich P."/>
            <person name="Meyers B.C."/>
            <person name="Huo N."/>
            <person name="Gu Y.Q."/>
            <person name="Zhou H."/>
            <person name="Devos K.M."/>
            <person name="Bennetzen J.L."/>
            <person name="Unver T."/>
            <person name="Budak H."/>
            <person name="Gulick P.J."/>
            <person name="Galiba G."/>
            <person name="Kalapos B."/>
            <person name="Nelson D.R."/>
            <person name="Li P."/>
            <person name="You F.M."/>
            <person name="Luo M.C."/>
            <person name="Dvorak J."/>
        </authorList>
    </citation>
    <scope>NUCLEOTIDE SEQUENCE [LARGE SCALE GENOMIC DNA]</scope>
    <source>
        <strain evidence="1">cv. AL8/78</strain>
    </source>
</reference>
<reference evidence="2" key="1">
    <citation type="journal article" date="2014" name="Science">
        <title>Ancient hybridizations among the ancestral genomes of bread wheat.</title>
        <authorList>
            <consortium name="International Wheat Genome Sequencing Consortium,"/>
            <person name="Marcussen T."/>
            <person name="Sandve S.R."/>
            <person name="Heier L."/>
            <person name="Spannagl M."/>
            <person name="Pfeifer M."/>
            <person name="Jakobsen K.S."/>
            <person name="Wulff B.B."/>
            <person name="Steuernagel B."/>
            <person name="Mayer K.F."/>
            <person name="Olsen O.A."/>
        </authorList>
    </citation>
    <scope>NUCLEOTIDE SEQUENCE [LARGE SCALE GENOMIC DNA]</scope>
    <source>
        <strain evidence="2">cv. AL8/78</strain>
    </source>
</reference>
<dbReference type="Gramene" id="AET4Gv20711400.19">
    <property type="protein sequence ID" value="AET4Gv20711400.19"/>
    <property type="gene ID" value="AET4Gv20711400"/>
</dbReference>
<evidence type="ECO:0008006" key="3">
    <source>
        <dbReference type="Google" id="ProtNLM"/>
    </source>
</evidence>
<protein>
    <recommendedName>
        <fullName evidence="3">CASP-like protein</fullName>
    </recommendedName>
</protein>
<evidence type="ECO:0000313" key="1">
    <source>
        <dbReference type="EnsemblPlants" id="AET4Gv20711400.19"/>
    </source>
</evidence>
<proteinExistence type="predicted"/>
<accession>A0A453IWR4</accession>
<dbReference type="Proteomes" id="UP000015105">
    <property type="component" value="Chromosome 4D"/>
</dbReference>
<evidence type="ECO:0000313" key="2">
    <source>
        <dbReference type="Proteomes" id="UP000015105"/>
    </source>
</evidence>